<evidence type="ECO:0000256" key="7">
    <source>
        <dbReference type="ARBA" id="ARBA00023004"/>
    </source>
</evidence>
<feature type="binding site" description="axial binding residue" evidence="9">
    <location>
        <position position="445"/>
    </location>
    <ligand>
        <name>heme</name>
        <dbReference type="ChEBI" id="CHEBI:30413"/>
    </ligand>
    <ligandPart>
        <name>Fe</name>
        <dbReference type="ChEBI" id="CHEBI:18248"/>
    </ligandPart>
</feature>
<dbReference type="OrthoDB" id="2789670at2759"/>
<dbReference type="PANTHER" id="PTHR46300:SF7">
    <property type="entry name" value="P450, PUTATIVE (EUROFUNG)-RELATED"/>
    <property type="match status" value="1"/>
</dbReference>
<proteinExistence type="inferred from homology"/>
<feature type="transmembrane region" description="Helical" evidence="10">
    <location>
        <begin position="301"/>
        <end position="323"/>
    </location>
</feature>
<keyword evidence="4 9" id="KW-0349">Heme</keyword>
<dbReference type="GO" id="GO:0005506">
    <property type="term" value="F:iron ion binding"/>
    <property type="evidence" value="ECO:0007669"/>
    <property type="project" value="InterPro"/>
</dbReference>
<comment type="caution">
    <text evidence="11">The sequence shown here is derived from an EMBL/GenBank/DDBJ whole genome shotgun (WGS) entry which is preliminary data.</text>
</comment>
<evidence type="ECO:0000256" key="5">
    <source>
        <dbReference type="ARBA" id="ARBA00022723"/>
    </source>
</evidence>
<evidence type="ECO:0000256" key="2">
    <source>
        <dbReference type="ARBA" id="ARBA00005179"/>
    </source>
</evidence>
<dbReference type="InterPro" id="IPR050364">
    <property type="entry name" value="Cytochrome_P450_fung"/>
</dbReference>
<evidence type="ECO:0000256" key="6">
    <source>
        <dbReference type="ARBA" id="ARBA00023002"/>
    </source>
</evidence>
<evidence type="ECO:0000256" key="4">
    <source>
        <dbReference type="ARBA" id="ARBA00022617"/>
    </source>
</evidence>
<evidence type="ECO:0000256" key="10">
    <source>
        <dbReference type="SAM" id="Phobius"/>
    </source>
</evidence>
<keyword evidence="8" id="KW-0503">Monooxygenase</keyword>
<evidence type="ECO:0000256" key="9">
    <source>
        <dbReference type="PIRSR" id="PIRSR602401-1"/>
    </source>
</evidence>
<dbReference type="EMBL" id="JAOTPV010000003">
    <property type="protein sequence ID" value="KAJ4486287.1"/>
    <property type="molecule type" value="Genomic_DNA"/>
</dbReference>
<dbReference type="PRINTS" id="PR00463">
    <property type="entry name" value="EP450I"/>
</dbReference>
<keyword evidence="10" id="KW-1133">Transmembrane helix</keyword>
<comment type="similarity">
    <text evidence="3">Belongs to the cytochrome P450 family.</text>
</comment>
<dbReference type="GO" id="GO:0016705">
    <property type="term" value="F:oxidoreductase activity, acting on paired donors, with incorporation or reduction of molecular oxygen"/>
    <property type="evidence" value="ECO:0007669"/>
    <property type="project" value="InterPro"/>
</dbReference>
<sequence length="517" mass="59046">MSTSSLFFASLSIAMLSLIVLFTRTRSRTRFSWKQSYPPGPRVAKMPTFDAWVKYRDWGNEYGDLIYLSEWNTLITNSAEVAIDLLEKRARIYSDRAMTPIMKLCGGENLLSVECYSDKWRRDRRVFQQTFRQAAISRFYPAQYNNIHEFLRKLLVTPEDFMLHINGLSQGLIPKALYGLDIGSEDALTTKVVEIIDTFGKALLSGSFPTYEWFPFLIYMPSWFPGCTFKRVASECGRVVKEVNTVPFDIAMDHFLGIFSHHLSQNGTGTSPIVELAMQKPQDIEEIKAMGAMSFIGKARFALLLTMSSVSSFILAMCLHPNIQLKGQEEINRVIGQDRLPTFEDRRYLPYVEAIYREVMRLYPPVPLGFPHISMEDDFYRGHFIPKGCTTLPDLRLNHLRAMNRNPNMYTDPDQFLPERYLESSTGPFESIDNIYAYGFGRRVCAGRHIADNTVWLTIATVLAAFTLSKAKDENGDEIDIPGEFTNHFFRHPKPFQSNITPRSPIAGDLVLATADE</sequence>
<dbReference type="InterPro" id="IPR001128">
    <property type="entry name" value="Cyt_P450"/>
</dbReference>
<dbReference type="Gene3D" id="1.10.630.10">
    <property type="entry name" value="Cytochrome P450"/>
    <property type="match status" value="1"/>
</dbReference>
<evidence type="ECO:0000313" key="12">
    <source>
        <dbReference type="Proteomes" id="UP001150266"/>
    </source>
</evidence>
<dbReference type="AlphaFoldDB" id="A0A9W9DUI4"/>
<dbReference type="GO" id="GO:0004497">
    <property type="term" value="F:monooxygenase activity"/>
    <property type="evidence" value="ECO:0007669"/>
    <property type="project" value="UniProtKB-KW"/>
</dbReference>
<evidence type="ECO:0000256" key="3">
    <source>
        <dbReference type="ARBA" id="ARBA00010617"/>
    </source>
</evidence>
<keyword evidence="10" id="KW-0812">Transmembrane</keyword>
<comment type="cofactor">
    <cofactor evidence="1 9">
        <name>heme</name>
        <dbReference type="ChEBI" id="CHEBI:30413"/>
    </cofactor>
</comment>
<evidence type="ECO:0000313" key="11">
    <source>
        <dbReference type="EMBL" id="KAJ4486287.1"/>
    </source>
</evidence>
<accession>A0A9W9DUI4</accession>
<dbReference type="PRINTS" id="PR00385">
    <property type="entry name" value="P450"/>
</dbReference>
<feature type="transmembrane region" description="Helical" evidence="10">
    <location>
        <begin position="6"/>
        <end position="23"/>
    </location>
</feature>
<evidence type="ECO:0000256" key="1">
    <source>
        <dbReference type="ARBA" id="ARBA00001971"/>
    </source>
</evidence>
<keyword evidence="7 9" id="KW-0408">Iron</keyword>
<dbReference type="InterPro" id="IPR002401">
    <property type="entry name" value="Cyt_P450_E_grp-I"/>
</dbReference>
<organism evidence="11 12">
    <name type="scientific">Lentinula aciculospora</name>
    <dbReference type="NCBI Taxonomy" id="153920"/>
    <lineage>
        <taxon>Eukaryota</taxon>
        <taxon>Fungi</taxon>
        <taxon>Dikarya</taxon>
        <taxon>Basidiomycota</taxon>
        <taxon>Agaricomycotina</taxon>
        <taxon>Agaricomycetes</taxon>
        <taxon>Agaricomycetidae</taxon>
        <taxon>Agaricales</taxon>
        <taxon>Marasmiineae</taxon>
        <taxon>Omphalotaceae</taxon>
        <taxon>Lentinula</taxon>
    </lineage>
</organism>
<dbReference type="InterPro" id="IPR036396">
    <property type="entry name" value="Cyt_P450_sf"/>
</dbReference>
<keyword evidence="10" id="KW-0472">Membrane</keyword>
<dbReference type="GO" id="GO:0020037">
    <property type="term" value="F:heme binding"/>
    <property type="evidence" value="ECO:0007669"/>
    <property type="project" value="InterPro"/>
</dbReference>
<name>A0A9W9DUI4_9AGAR</name>
<comment type="pathway">
    <text evidence="2">Secondary metabolite biosynthesis.</text>
</comment>
<dbReference type="Pfam" id="PF00067">
    <property type="entry name" value="p450"/>
    <property type="match status" value="1"/>
</dbReference>
<dbReference type="Proteomes" id="UP001150266">
    <property type="component" value="Unassembled WGS sequence"/>
</dbReference>
<gene>
    <name evidence="11" type="ORF">J3R30DRAFT_3281742</name>
</gene>
<protein>
    <submittedName>
        <fullName evidence="11">Cytochrome P450 2 Le.CYP2</fullName>
    </submittedName>
</protein>
<keyword evidence="12" id="KW-1185">Reference proteome</keyword>
<evidence type="ECO:0000256" key="8">
    <source>
        <dbReference type="ARBA" id="ARBA00023033"/>
    </source>
</evidence>
<reference evidence="11" key="1">
    <citation type="submission" date="2022-08" db="EMBL/GenBank/DDBJ databases">
        <title>A Global Phylogenomic Analysis of the Shiitake Genus Lentinula.</title>
        <authorList>
            <consortium name="DOE Joint Genome Institute"/>
            <person name="Sierra-Patev S."/>
            <person name="Min B."/>
            <person name="Naranjo-Ortiz M."/>
            <person name="Looney B."/>
            <person name="Konkel Z."/>
            <person name="Slot J.C."/>
            <person name="Sakamoto Y."/>
            <person name="Steenwyk J.L."/>
            <person name="Rokas A."/>
            <person name="Carro J."/>
            <person name="Camarero S."/>
            <person name="Ferreira P."/>
            <person name="Molpeceres G."/>
            <person name="Ruiz-Duenas F.J."/>
            <person name="Serrano A."/>
            <person name="Henrissat B."/>
            <person name="Drula E."/>
            <person name="Hughes K.W."/>
            <person name="Mata J.L."/>
            <person name="Ishikawa N.K."/>
            <person name="Vargas-Isla R."/>
            <person name="Ushijima S."/>
            <person name="Smith C.A."/>
            <person name="Ahrendt S."/>
            <person name="Andreopoulos W."/>
            <person name="He G."/>
            <person name="Labutti K."/>
            <person name="Lipzen A."/>
            <person name="Ng V."/>
            <person name="Riley R."/>
            <person name="Sandor L."/>
            <person name="Barry K."/>
            <person name="Martinez A.T."/>
            <person name="Xiao Y."/>
            <person name="Gibbons J.G."/>
            <person name="Terashima K."/>
            <person name="Grigoriev I.V."/>
            <person name="Hibbett D.S."/>
        </authorList>
    </citation>
    <scope>NUCLEOTIDE SEQUENCE</scope>
    <source>
        <strain evidence="11">JLM2183</strain>
    </source>
</reference>
<keyword evidence="5 9" id="KW-0479">Metal-binding</keyword>
<dbReference type="CDD" id="cd11065">
    <property type="entry name" value="CYP64-like"/>
    <property type="match status" value="1"/>
</dbReference>
<dbReference type="SUPFAM" id="SSF48264">
    <property type="entry name" value="Cytochrome P450"/>
    <property type="match status" value="1"/>
</dbReference>
<keyword evidence="6" id="KW-0560">Oxidoreductase</keyword>
<dbReference type="PANTHER" id="PTHR46300">
    <property type="entry name" value="P450, PUTATIVE (EUROFUNG)-RELATED-RELATED"/>
    <property type="match status" value="1"/>
</dbReference>